<evidence type="ECO:0000313" key="6">
    <source>
        <dbReference type="Proteomes" id="UP000289152"/>
    </source>
</evidence>
<dbReference type="InterPro" id="IPR000873">
    <property type="entry name" value="AMP-dep_synth/lig_dom"/>
</dbReference>
<dbReference type="InterPro" id="IPR020845">
    <property type="entry name" value="AMP-binding_CS"/>
</dbReference>
<keyword evidence="2" id="KW-0067">ATP-binding</keyword>
<dbReference type="EMBL" id="SDIL01000001">
    <property type="protein sequence ID" value="RXK42618.1"/>
    <property type="molecule type" value="Genomic_DNA"/>
</dbReference>
<dbReference type="PANTHER" id="PTHR43272:SF33">
    <property type="entry name" value="AMP-BINDING DOMAIN-CONTAINING PROTEIN-RELATED"/>
    <property type="match status" value="1"/>
</dbReference>
<name>A0A4Q1BWT5_TREME</name>
<dbReference type="Gene3D" id="3.40.50.12780">
    <property type="entry name" value="N-terminal domain of ligase-like"/>
    <property type="match status" value="1"/>
</dbReference>
<gene>
    <name evidence="5" type="ORF">M231_00172</name>
</gene>
<dbReference type="GO" id="GO:0016020">
    <property type="term" value="C:membrane"/>
    <property type="evidence" value="ECO:0007669"/>
    <property type="project" value="TreeGrafter"/>
</dbReference>
<dbReference type="GO" id="GO:0004467">
    <property type="term" value="F:long-chain fatty acid-CoA ligase activity"/>
    <property type="evidence" value="ECO:0007669"/>
    <property type="project" value="TreeGrafter"/>
</dbReference>
<dbReference type="InParanoid" id="A0A4Q1BWT5"/>
<dbReference type="VEuPathDB" id="FungiDB:TREMEDRAFT_70858"/>
<dbReference type="InterPro" id="IPR042099">
    <property type="entry name" value="ANL_N_sf"/>
</dbReference>
<dbReference type="SUPFAM" id="SSF56801">
    <property type="entry name" value="Acetyl-CoA synthetase-like"/>
    <property type="match status" value="1"/>
</dbReference>
<dbReference type="OrthoDB" id="1700726at2759"/>
<sequence>MPITPYPPHTSLTSQSVEIPSSRKAGQTGVFKNAIWDKSRLTEKDEPRTLFELFEQSVARHPHRSLFLRRDTIPPSASSTTDEVTFGTTLLSTTYSQVQQRRTALGSALLALERDGRLKAPNVGSITPVELTHPGVPHFSTSNRLKHGARRGWAVGMWSKNREEWQVIDLACQAYGLVSVSLYETLGPDVAKYITNHCPLSIVFAARNHLPSLLKVVPQCSTLKVIVSMDPLPRTEGEVLKQWAKSVNVELLDMVELEKWGMTEGVFCEPGPVKGVHGEEELDRQRIVTISYTSGTTGDPKGVVLTNDNVTTAVVSNALGATEQLNHQEWRFLSYMPLSHIYERFLELLVMYANGTIGLTTGDTTRLLEDAQLIKPHFMAGVPRVWNRINAAVQTQIEAGGLKGALLSKAVEAKLANWRQNAEVKHTLYDILVFRKIRNLLGGNILYIGSGAAPLAAEVHELLKICFSCEVVQGVSPPLLYCLIPWDIKSVGTCGQIQPCNDVKLVDVPDMGYRSTDKPSPRGEICLKGCNITPGYLHDPINTTKLIDKDGWMHTEDIGEIDSDGRLKIIDRIKNVVKLSQGEYVALEKLEGIYALNPLFATLLVHGDSTRSCIVAIAVLDPAQAANLAHHVLGQTFHPEDVKTLERVVQDKKVKRAVLEGLVKIAKSHRLNGFETIKGVHLTLTPFPDDLITPTLKVKRSVAAKWFKKEIDQAYRDSEEGTGIQKAKL</sequence>
<comment type="caution">
    <text evidence="5">The sequence shown here is derived from an EMBL/GenBank/DDBJ whole genome shotgun (WGS) entry which is preliminary data.</text>
</comment>
<evidence type="ECO:0000256" key="1">
    <source>
        <dbReference type="ARBA" id="ARBA00022741"/>
    </source>
</evidence>
<keyword evidence="1" id="KW-0547">Nucleotide-binding</keyword>
<dbReference type="Proteomes" id="UP000289152">
    <property type="component" value="Unassembled WGS sequence"/>
</dbReference>
<keyword evidence="6" id="KW-1185">Reference proteome</keyword>
<evidence type="ECO:0000256" key="3">
    <source>
        <dbReference type="SAM" id="MobiDB-lite"/>
    </source>
</evidence>
<accession>A0A4Q1BWT5</accession>
<dbReference type="Pfam" id="PF00501">
    <property type="entry name" value="AMP-binding"/>
    <property type="match status" value="1"/>
</dbReference>
<feature type="domain" description="AMP-dependent synthetase/ligase" evidence="4">
    <location>
        <begin position="142"/>
        <end position="537"/>
    </location>
</feature>
<dbReference type="PANTHER" id="PTHR43272">
    <property type="entry name" value="LONG-CHAIN-FATTY-ACID--COA LIGASE"/>
    <property type="match status" value="1"/>
</dbReference>
<evidence type="ECO:0000313" key="5">
    <source>
        <dbReference type="EMBL" id="RXK42618.1"/>
    </source>
</evidence>
<dbReference type="PROSITE" id="PS00455">
    <property type="entry name" value="AMP_BINDING"/>
    <property type="match status" value="1"/>
</dbReference>
<organism evidence="5 6">
    <name type="scientific">Tremella mesenterica</name>
    <name type="common">Jelly fungus</name>
    <dbReference type="NCBI Taxonomy" id="5217"/>
    <lineage>
        <taxon>Eukaryota</taxon>
        <taxon>Fungi</taxon>
        <taxon>Dikarya</taxon>
        <taxon>Basidiomycota</taxon>
        <taxon>Agaricomycotina</taxon>
        <taxon>Tremellomycetes</taxon>
        <taxon>Tremellales</taxon>
        <taxon>Tremellaceae</taxon>
        <taxon>Tremella</taxon>
    </lineage>
</organism>
<reference evidence="5 6" key="1">
    <citation type="submission" date="2016-06" db="EMBL/GenBank/DDBJ databases">
        <title>Evolution of pathogenesis and genome organization in the Tremellales.</title>
        <authorList>
            <person name="Cuomo C."/>
            <person name="Litvintseva A."/>
            <person name="Heitman J."/>
            <person name="Chen Y."/>
            <person name="Sun S."/>
            <person name="Springer D."/>
            <person name="Dromer F."/>
            <person name="Young S."/>
            <person name="Zeng Q."/>
            <person name="Chapman S."/>
            <person name="Gujja S."/>
            <person name="Saif S."/>
            <person name="Birren B."/>
        </authorList>
    </citation>
    <scope>NUCLEOTIDE SEQUENCE [LARGE SCALE GENOMIC DNA]</scope>
    <source>
        <strain evidence="5 6">ATCC 28783</strain>
    </source>
</reference>
<feature type="region of interest" description="Disordered" evidence="3">
    <location>
        <begin position="1"/>
        <end position="25"/>
    </location>
</feature>
<evidence type="ECO:0000259" key="4">
    <source>
        <dbReference type="Pfam" id="PF00501"/>
    </source>
</evidence>
<dbReference type="AlphaFoldDB" id="A0A4Q1BWT5"/>
<dbReference type="GO" id="GO:0005524">
    <property type="term" value="F:ATP binding"/>
    <property type="evidence" value="ECO:0007669"/>
    <property type="project" value="UniProtKB-KW"/>
</dbReference>
<dbReference type="GO" id="GO:0005783">
    <property type="term" value="C:endoplasmic reticulum"/>
    <property type="evidence" value="ECO:0007669"/>
    <property type="project" value="TreeGrafter"/>
</dbReference>
<proteinExistence type="predicted"/>
<feature type="compositionally biased region" description="Polar residues" evidence="3">
    <location>
        <begin position="10"/>
        <end position="19"/>
    </location>
</feature>
<dbReference type="STRING" id="5217.A0A4Q1BWT5"/>
<protein>
    <submittedName>
        <fullName evidence="5">Long-chain acyl-CoA synthetase</fullName>
    </submittedName>
</protein>
<evidence type="ECO:0000256" key="2">
    <source>
        <dbReference type="ARBA" id="ARBA00022840"/>
    </source>
</evidence>